<keyword evidence="3" id="KW-1185">Reference proteome</keyword>
<dbReference type="Pfam" id="PF13367">
    <property type="entry name" value="PrsW-protease"/>
    <property type="match status" value="1"/>
</dbReference>
<proteinExistence type="predicted"/>
<sequence>MDMIHWGGPGEDYRLSKISSASINSANGIAAPAPDDAAPVWQPPKALRSFPLFEVVMTVTGVLGFIGLVVVMLYPASSGVFSLVKTTLLSFVPLAIVAGFLLRIDRWDPEPWKTKGALFLWGAGVATLSSGIINTALQYNVTFSIGDANRASMLGATFIAPLVEETFKGLGVLIVVIVRRNRINSVLDGVVYAGFSAAGFMFAEDILYYLRSDNAGTTQLILVFVLRGLLSPFIHAMATSMTGIGLALALLKFKRGWSKAGIVLIFWFLAMLVHFVWNGASAYLGRLFLLFYFIVEVPAFIVWMALLAHAARKEPEKIRVGLVPYVRTGWVLPGEVTMVTDRRSRKAAMKWSVQGGRDSKRAMRSFLSHLSSLGLDQHLMAKHGPDPARIDHDRQILSETVENRREFLRLTSIAEQQQDVTNAVSARAQIA</sequence>
<protein>
    <submittedName>
        <fullName evidence="2">PrsW family intramembrane metalloprotease</fullName>
    </submittedName>
</protein>
<feature type="transmembrane region" description="Helical" evidence="1">
    <location>
        <begin position="116"/>
        <end position="137"/>
    </location>
</feature>
<name>A0AAQ0BWL3_9ACTO</name>
<evidence type="ECO:0000313" key="2">
    <source>
        <dbReference type="EMBL" id="QQC44529.1"/>
    </source>
</evidence>
<dbReference type="RefSeq" id="WP_074632530.1">
    <property type="nucleotide sequence ID" value="NZ_CP066065.1"/>
</dbReference>
<dbReference type="PANTHER" id="PTHR36844:SF1">
    <property type="entry name" value="PROTEASE PRSW"/>
    <property type="match status" value="1"/>
</dbReference>
<dbReference type="PANTHER" id="PTHR36844">
    <property type="entry name" value="PROTEASE PRSW"/>
    <property type="match status" value="1"/>
</dbReference>
<feature type="transmembrane region" description="Helical" evidence="1">
    <location>
        <begin position="52"/>
        <end position="74"/>
    </location>
</feature>
<feature type="transmembrane region" description="Helical" evidence="1">
    <location>
        <begin position="157"/>
        <end position="178"/>
    </location>
</feature>
<dbReference type="AlphaFoldDB" id="A0AAQ0BWL3"/>
<accession>A0AAQ0BWL3</accession>
<keyword evidence="2" id="KW-0645">Protease</keyword>
<evidence type="ECO:0000256" key="1">
    <source>
        <dbReference type="SAM" id="Phobius"/>
    </source>
</evidence>
<keyword evidence="2" id="KW-0482">Metalloprotease</keyword>
<keyword evidence="1" id="KW-0812">Transmembrane</keyword>
<keyword evidence="2" id="KW-0378">Hydrolase</keyword>
<dbReference type="Proteomes" id="UP000595220">
    <property type="component" value="Chromosome"/>
</dbReference>
<keyword evidence="1" id="KW-0472">Membrane</keyword>
<reference evidence="2 3" key="1">
    <citation type="submission" date="2020-12" db="EMBL/GenBank/DDBJ databases">
        <title>FDA dAtabase for Regulatory Grade micrObial Sequences (FDA-ARGOS): Supporting development and validation of Infectious Disease Dx tests.</title>
        <authorList>
            <person name="Sproer C."/>
            <person name="Gronow S."/>
            <person name="Severitt S."/>
            <person name="Schroder I."/>
            <person name="Tallon L."/>
            <person name="Sadzewicz L."/>
            <person name="Zhao X."/>
            <person name="Boylan J."/>
            <person name="Ott S."/>
            <person name="Bowen H."/>
            <person name="Vavikolanu K."/>
            <person name="Mehta A."/>
            <person name="Aluvathingal J."/>
            <person name="Nadendla S."/>
            <person name="Lowell S."/>
            <person name="Myers T."/>
            <person name="Yan Y."/>
            <person name="Sichtig H."/>
        </authorList>
    </citation>
    <scope>NUCLEOTIDE SEQUENCE [LARGE SCALE GENOMIC DNA]</scope>
    <source>
        <strain evidence="2 3">FDAARGOS_985</strain>
    </source>
</reference>
<organism evidence="2 3">
    <name type="scientific">Schaalia meyeri</name>
    <dbReference type="NCBI Taxonomy" id="52773"/>
    <lineage>
        <taxon>Bacteria</taxon>
        <taxon>Bacillati</taxon>
        <taxon>Actinomycetota</taxon>
        <taxon>Actinomycetes</taxon>
        <taxon>Actinomycetales</taxon>
        <taxon>Actinomycetaceae</taxon>
        <taxon>Schaalia</taxon>
    </lineage>
</organism>
<dbReference type="InterPro" id="IPR026898">
    <property type="entry name" value="PrsW"/>
</dbReference>
<dbReference type="EMBL" id="CP066065">
    <property type="protein sequence ID" value="QQC44529.1"/>
    <property type="molecule type" value="Genomic_DNA"/>
</dbReference>
<keyword evidence="1" id="KW-1133">Transmembrane helix</keyword>
<feature type="transmembrane region" description="Helical" evidence="1">
    <location>
        <begin position="289"/>
        <end position="309"/>
    </location>
</feature>
<gene>
    <name evidence="2" type="ORF">I6H42_03810</name>
</gene>
<feature type="transmembrane region" description="Helical" evidence="1">
    <location>
        <begin position="80"/>
        <end position="104"/>
    </location>
</feature>
<evidence type="ECO:0000313" key="3">
    <source>
        <dbReference type="Proteomes" id="UP000595220"/>
    </source>
</evidence>
<dbReference type="GO" id="GO:0008237">
    <property type="term" value="F:metallopeptidase activity"/>
    <property type="evidence" value="ECO:0007669"/>
    <property type="project" value="UniProtKB-KW"/>
</dbReference>
<feature type="transmembrane region" description="Helical" evidence="1">
    <location>
        <begin position="230"/>
        <end position="251"/>
    </location>
</feature>
<feature type="transmembrane region" description="Helical" evidence="1">
    <location>
        <begin position="260"/>
        <end position="277"/>
    </location>
</feature>
<feature type="transmembrane region" description="Helical" evidence="1">
    <location>
        <begin position="190"/>
        <end position="210"/>
    </location>
</feature>